<keyword evidence="7" id="KW-0732">Signal</keyword>
<dbReference type="InterPro" id="IPR016166">
    <property type="entry name" value="FAD-bd_PCMH"/>
</dbReference>
<comment type="cofactor">
    <cofactor evidence="1">
        <name>FAD</name>
        <dbReference type="ChEBI" id="CHEBI:57692"/>
    </cofactor>
</comment>
<evidence type="ECO:0000256" key="6">
    <source>
        <dbReference type="SAM" id="MobiDB-lite"/>
    </source>
</evidence>
<protein>
    <submittedName>
        <fullName evidence="9">FAD-binding domain-containing protein</fullName>
    </submittedName>
</protein>
<dbReference type="Proteomes" id="UP000799302">
    <property type="component" value="Unassembled WGS sequence"/>
</dbReference>
<name>A0A6A6TW69_9PEZI</name>
<evidence type="ECO:0000256" key="5">
    <source>
        <dbReference type="ARBA" id="ARBA00023002"/>
    </source>
</evidence>
<dbReference type="EMBL" id="MU004244">
    <property type="protein sequence ID" value="KAF2663716.1"/>
    <property type="molecule type" value="Genomic_DNA"/>
</dbReference>
<keyword evidence="10" id="KW-1185">Reference proteome</keyword>
<dbReference type="InterPro" id="IPR050416">
    <property type="entry name" value="FAD-linked_Oxidoreductase"/>
</dbReference>
<gene>
    <name evidence="9" type="ORF">BT63DRAFT_465390</name>
</gene>
<feature type="signal peptide" evidence="7">
    <location>
        <begin position="1"/>
        <end position="21"/>
    </location>
</feature>
<feature type="region of interest" description="Disordered" evidence="6">
    <location>
        <begin position="400"/>
        <end position="425"/>
    </location>
</feature>
<dbReference type="AlphaFoldDB" id="A0A6A6TW69"/>
<evidence type="ECO:0000256" key="7">
    <source>
        <dbReference type="SAM" id="SignalP"/>
    </source>
</evidence>
<feature type="domain" description="FAD-binding PCMH-type" evidence="8">
    <location>
        <begin position="122"/>
        <end position="305"/>
    </location>
</feature>
<evidence type="ECO:0000256" key="3">
    <source>
        <dbReference type="ARBA" id="ARBA00022630"/>
    </source>
</evidence>
<feature type="compositionally biased region" description="Polar residues" evidence="6">
    <location>
        <begin position="409"/>
        <end position="425"/>
    </location>
</feature>
<proteinExistence type="inferred from homology"/>
<reference evidence="9" key="1">
    <citation type="journal article" date="2020" name="Stud. Mycol.">
        <title>101 Dothideomycetes genomes: a test case for predicting lifestyles and emergence of pathogens.</title>
        <authorList>
            <person name="Haridas S."/>
            <person name="Albert R."/>
            <person name="Binder M."/>
            <person name="Bloem J."/>
            <person name="Labutti K."/>
            <person name="Salamov A."/>
            <person name="Andreopoulos B."/>
            <person name="Baker S."/>
            <person name="Barry K."/>
            <person name="Bills G."/>
            <person name="Bluhm B."/>
            <person name="Cannon C."/>
            <person name="Castanera R."/>
            <person name="Culley D."/>
            <person name="Daum C."/>
            <person name="Ezra D."/>
            <person name="Gonzalez J."/>
            <person name="Henrissat B."/>
            <person name="Kuo A."/>
            <person name="Liang C."/>
            <person name="Lipzen A."/>
            <person name="Lutzoni F."/>
            <person name="Magnuson J."/>
            <person name="Mondo S."/>
            <person name="Nolan M."/>
            <person name="Ohm R."/>
            <person name="Pangilinan J."/>
            <person name="Park H.-J."/>
            <person name="Ramirez L."/>
            <person name="Alfaro M."/>
            <person name="Sun H."/>
            <person name="Tritt A."/>
            <person name="Yoshinaga Y."/>
            <person name="Zwiers L.-H."/>
            <person name="Turgeon B."/>
            <person name="Goodwin S."/>
            <person name="Spatafora J."/>
            <person name="Crous P."/>
            <person name="Grigoriev I."/>
        </authorList>
    </citation>
    <scope>NUCLEOTIDE SEQUENCE</scope>
    <source>
        <strain evidence="9">CBS 115976</strain>
    </source>
</reference>
<evidence type="ECO:0000259" key="8">
    <source>
        <dbReference type="PROSITE" id="PS51387"/>
    </source>
</evidence>
<organism evidence="9 10">
    <name type="scientific">Microthyrium microscopicum</name>
    <dbReference type="NCBI Taxonomy" id="703497"/>
    <lineage>
        <taxon>Eukaryota</taxon>
        <taxon>Fungi</taxon>
        <taxon>Dikarya</taxon>
        <taxon>Ascomycota</taxon>
        <taxon>Pezizomycotina</taxon>
        <taxon>Dothideomycetes</taxon>
        <taxon>Dothideomycetes incertae sedis</taxon>
        <taxon>Microthyriales</taxon>
        <taxon>Microthyriaceae</taxon>
        <taxon>Microthyrium</taxon>
    </lineage>
</organism>
<comment type="similarity">
    <text evidence="2">Belongs to the oxygen-dependent FAD-linked oxidoreductase family.</text>
</comment>
<evidence type="ECO:0000256" key="4">
    <source>
        <dbReference type="ARBA" id="ARBA00022827"/>
    </source>
</evidence>
<evidence type="ECO:0000313" key="10">
    <source>
        <dbReference type="Proteomes" id="UP000799302"/>
    </source>
</evidence>
<dbReference type="Pfam" id="PF01565">
    <property type="entry name" value="FAD_binding_4"/>
    <property type="match status" value="1"/>
</dbReference>
<keyword evidence="3" id="KW-0285">Flavoprotein</keyword>
<dbReference type="InterPro" id="IPR006094">
    <property type="entry name" value="Oxid_FAD_bind_N"/>
</dbReference>
<dbReference type="PANTHER" id="PTHR42973">
    <property type="entry name" value="BINDING OXIDOREDUCTASE, PUTATIVE (AFU_ORTHOLOGUE AFUA_1G17690)-RELATED"/>
    <property type="match status" value="1"/>
</dbReference>
<dbReference type="InterPro" id="IPR012951">
    <property type="entry name" value="BBE"/>
</dbReference>
<dbReference type="PROSITE" id="PS51387">
    <property type="entry name" value="FAD_PCMH"/>
    <property type="match status" value="1"/>
</dbReference>
<dbReference type="GO" id="GO:0071949">
    <property type="term" value="F:FAD binding"/>
    <property type="evidence" value="ECO:0007669"/>
    <property type="project" value="InterPro"/>
</dbReference>
<evidence type="ECO:0000313" key="9">
    <source>
        <dbReference type="EMBL" id="KAF2663716.1"/>
    </source>
</evidence>
<sequence>MLAISLLPIVWSIFLVVFAAAFQNATADAAATCKAHPTRPDWPSRADWSALNTLIGGGLLEPAPLAAACHRTHPSYNAARCTNIKANWASSEFHAHHPTSSLWTNVNGYSCEITDTARDCTTAGFPVYVINATDSRQVGLAVQWANKNNVRVSVKSTGHDFLGRSTQPYSLSIWVHYLQRRVYHAEGFRPEGCGFEIKGPAVSAGGGTQMEKLNHFVNGHGTSVIHGNSNTVSVGGYVSGGGHSTLSGLYGLAADAVLEVEMVGPTGEVFIANECQNKDLFWAVRGGGGGTWGVMMRVTMRAFPSVGQATWRGTIHGPAGSNRSWAAISAFHSAWAKYLAPAGATGYVTGHAWREGKVTVQIYLPGARTEGELTTIMTSVERQTRAAGGEMSGVGTYRARAASRPGSPMTANDGPSMSATGSRTFPGNGQNKIVASWLYGARELNSPKLQTALMGASDTDSMIYQDFTGGPGCAKPPFMRGGGNSVGQGWRTALVRPAAELQWQGDNENTLAKRKAAAIKFTQSLASLNPDMGMYVNEADPETEGIQKAFWGENYARLLSIKRRMDPSGVFWCKQCVGGEEWQYYQGGVLCKR</sequence>
<dbReference type="GO" id="GO:0016491">
    <property type="term" value="F:oxidoreductase activity"/>
    <property type="evidence" value="ECO:0007669"/>
    <property type="project" value="UniProtKB-KW"/>
</dbReference>
<evidence type="ECO:0000256" key="1">
    <source>
        <dbReference type="ARBA" id="ARBA00001974"/>
    </source>
</evidence>
<dbReference type="PANTHER" id="PTHR42973:SF39">
    <property type="entry name" value="FAD-BINDING PCMH-TYPE DOMAIN-CONTAINING PROTEIN"/>
    <property type="match status" value="1"/>
</dbReference>
<evidence type="ECO:0000256" key="2">
    <source>
        <dbReference type="ARBA" id="ARBA00005466"/>
    </source>
</evidence>
<feature type="chain" id="PRO_5025385688" evidence="7">
    <location>
        <begin position="22"/>
        <end position="593"/>
    </location>
</feature>
<dbReference type="SUPFAM" id="SSF56176">
    <property type="entry name" value="FAD-binding/transporter-associated domain-like"/>
    <property type="match status" value="1"/>
</dbReference>
<dbReference type="Pfam" id="PF08031">
    <property type="entry name" value="BBE"/>
    <property type="match status" value="1"/>
</dbReference>
<dbReference type="Gene3D" id="3.30.465.10">
    <property type="match status" value="2"/>
</dbReference>
<keyword evidence="5" id="KW-0560">Oxidoreductase</keyword>
<dbReference type="OrthoDB" id="9983560at2759"/>
<keyword evidence="4" id="KW-0274">FAD</keyword>
<accession>A0A6A6TW69</accession>
<dbReference type="InterPro" id="IPR036318">
    <property type="entry name" value="FAD-bd_PCMH-like_sf"/>
</dbReference>
<dbReference type="InterPro" id="IPR016169">
    <property type="entry name" value="FAD-bd_PCMH_sub2"/>
</dbReference>